<keyword evidence="2" id="KW-1133">Transmembrane helix</keyword>
<dbReference type="EMBL" id="LR862144">
    <property type="protein sequence ID" value="CAD1824423.1"/>
    <property type="molecule type" value="Genomic_DNA"/>
</dbReference>
<proteinExistence type="predicted"/>
<accession>A0A6V7P0N2</accession>
<evidence type="ECO:0000256" key="1">
    <source>
        <dbReference type="SAM" id="MobiDB-lite"/>
    </source>
</evidence>
<evidence type="ECO:0000256" key="2">
    <source>
        <dbReference type="SAM" id="Phobius"/>
    </source>
</evidence>
<dbReference type="PANTHER" id="PTHR31170:SF25">
    <property type="entry name" value="BNAA09G04570D PROTEIN"/>
    <property type="match status" value="1"/>
</dbReference>
<dbReference type="PANTHER" id="PTHR31170">
    <property type="entry name" value="BNAC04G53230D PROTEIN"/>
    <property type="match status" value="1"/>
</dbReference>
<name>A0A6V7P0N2_ANACO</name>
<gene>
    <name evidence="3" type="ORF">CB5_LOCUS7634</name>
</gene>
<keyword evidence="2" id="KW-0472">Membrane</keyword>
<organism evidence="3">
    <name type="scientific">Ananas comosus var. bracteatus</name>
    <name type="common">red pineapple</name>
    <dbReference type="NCBI Taxonomy" id="296719"/>
    <lineage>
        <taxon>Eukaryota</taxon>
        <taxon>Viridiplantae</taxon>
        <taxon>Streptophyta</taxon>
        <taxon>Embryophyta</taxon>
        <taxon>Tracheophyta</taxon>
        <taxon>Spermatophyta</taxon>
        <taxon>Magnoliopsida</taxon>
        <taxon>Liliopsida</taxon>
        <taxon>Poales</taxon>
        <taxon>Bromeliaceae</taxon>
        <taxon>Bromelioideae</taxon>
        <taxon>Ananas</taxon>
    </lineage>
</organism>
<protein>
    <submittedName>
        <fullName evidence="3">Uncharacterized protein</fullName>
    </submittedName>
</protein>
<sequence length="507" mass="59005">MASRDQEHRISIPDHNNAGGSGVSVGPGFINEEYLSSLPSKPDLDEEWLRKVEAKIDCAFAGLAVYPPWYIEDETQPKIRELPLRDRISQPGLETEGGLSQPSVVTIGPFHRKDPTRISNNDKWVIVWLTNWLHNLDLGRSLLKMKNQVKEARNSYHKLDVSDDKSFAEMLLRDSYFILFTLTIKLRKQLTHYTLMPLTPKFTKEPPHKLFQDDHSKFLNIICNKDEIAPDLLIFDNQIPFFVIEELFKELKSKKPLHEYALEFFETIHPRSARHFIDKNSPPKFLHLLDLFHWSRVPQDKYIELIISSSPQELDVLDWVPQTPNAMELRESATVFEKKTSGSTLDITFHRRRFKRIIRVFHIPELHILDYSSLIFYNLIVFEIHSSTRGRCTMAFSVLMRSLLRREEDVKLLQQRGILVSSSMTDRQLIDLFARLSRLTENHEMPRDLYAICRQVQSHHKNLVSRLCGGIIVQYFSKPVVTLSVFVAALLFVPTLLQTIYAMIYHS</sequence>
<feature type="region of interest" description="Disordered" evidence="1">
    <location>
        <begin position="1"/>
        <end position="23"/>
    </location>
</feature>
<keyword evidence="2" id="KW-0812">Transmembrane</keyword>
<evidence type="ECO:0000313" key="3">
    <source>
        <dbReference type="EMBL" id="CAD1824423.1"/>
    </source>
</evidence>
<dbReference type="Pfam" id="PF03140">
    <property type="entry name" value="DUF247"/>
    <property type="match status" value="1"/>
</dbReference>
<dbReference type="InterPro" id="IPR004158">
    <property type="entry name" value="DUF247_pln"/>
</dbReference>
<feature type="compositionally biased region" description="Basic and acidic residues" evidence="1">
    <location>
        <begin position="1"/>
        <end position="12"/>
    </location>
</feature>
<dbReference type="AlphaFoldDB" id="A0A6V7P0N2"/>
<reference evidence="3" key="1">
    <citation type="submission" date="2020-07" db="EMBL/GenBank/DDBJ databases">
        <authorList>
            <person name="Lin J."/>
        </authorList>
    </citation>
    <scope>NUCLEOTIDE SEQUENCE</scope>
</reference>
<feature type="transmembrane region" description="Helical" evidence="2">
    <location>
        <begin position="480"/>
        <end position="504"/>
    </location>
</feature>